<keyword evidence="2" id="KW-1133">Transmembrane helix</keyword>
<evidence type="ECO:0000256" key="3">
    <source>
        <dbReference type="SAM" id="SignalP"/>
    </source>
</evidence>
<feature type="compositionally biased region" description="Gly residues" evidence="1">
    <location>
        <begin position="186"/>
        <end position="201"/>
    </location>
</feature>
<keyword evidence="3" id="KW-0732">Signal</keyword>
<dbReference type="Proteomes" id="UP000503482">
    <property type="component" value="Chromosome"/>
</dbReference>
<feature type="region of interest" description="Disordered" evidence="1">
    <location>
        <begin position="128"/>
        <end position="158"/>
    </location>
</feature>
<dbReference type="AlphaFoldDB" id="A0AAE7BB64"/>
<accession>A0AAE7BB64</accession>
<reference evidence="4 5" key="1">
    <citation type="submission" date="2020-05" db="EMBL/GenBank/DDBJ databases">
        <title>Complete genome sequencing of Campylobacter and Arcobacter type strains.</title>
        <authorList>
            <person name="Miller W.G."/>
            <person name="Yee E."/>
        </authorList>
    </citation>
    <scope>NUCLEOTIDE SEQUENCE [LARGE SCALE GENOMIC DNA]</scope>
    <source>
        <strain evidence="4 5">LMG 26156</strain>
    </source>
</reference>
<feature type="region of interest" description="Disordered" evidence="1">
    <location>
        <begin position="185"/>
        <end position="223"/>
    </location>
</feature>
<keyword evidence="2" id="KW-0812">Transmembrane</keyword>
<evidence type="ECO:0000256" key="1">
    <source>
        <dbReference type="SAM" id="MobiDB-lite"/>
    </source>
</evidence>
<gene>
    <name evidence="4" type="ORF">AVENP_1628</name>
</gene>
<sequence>MKKILFLFLLIFITDSFATITCTKKVIKNGPLAPYSCNDFAFRAGIEIPANCRTSNVNYHYFVQNKTSLLEYQYDGLTCPNVPIYPNPTDNGVCNSSDGENVICTNNPDPLGGGQCRDLFQKNGQAYTCNPNTNEATPIPNSDGVETDPEKGDIPKCNEGYEYTSTPHLGGGDKYNDWGCSASSGTGDGGTGSGSGTGDGGSSPTITTNADGSKSWTLPNGTNYNLTTNGTLTTTYPDGSSSVKQVGSDYGAGSSGGGSGTSTGGGAGNTTNENNTTPPTDTPIDNTPVSNSCNDSGLTLQEKMLCELNAGMKKQNSENAPENSLNQLLKDLKTSNQTDNTALNTNLKDIKALNENQLNKQTQSNSTLEKINDSANATELYNKVMNETLNKISNQLEADPNTPDTGNALEGAGNIIDTLANEYTTFKDNMINQGNTIVSLVDSSKETINQGFSFTLSQSDITTCPMDYNLDLSSIGQGSFAVKIDLCKYTSMLKPFLYPLFLISMTLGLVFTSFRLIGVLL</sequence>
<evidence type="ECO:0000313" key="5">
    <source>
        <dbReference type="Proteomes" id="UP000503482"/>
    </source>
</evidence>
<feature type="compositionally biased region" description="Polar residues" evidence="1">
    <location>
        <begin position="128"/>
        <end position="140"/>
    </location>
</feature>
<dbReference type="EMBL" id="CP053840">
    <property type="protein sequence ID" value="QKF67174.1"/>
    <property type="molecule type" value="Genomic_DNA"/>
</dbReference>
<feature type="compositionally biased region" description="Gly residues" evidence="1">
    <location>
        <begin position="253"/>
        <end position="268"/>
    </location>
</feature>
<keyword evidence="2" id="KW-0472">Membrane</keyword>
<feature type="region of interest" description="Disordered" evidence="1">
    <location>
        <begin position="236"/>
        <end position="296"/>
    </location>
</feature>
<organism evidence="4 5">
    <name type="scientific">Arcobacter venerupis</name>
    <dbReference type="NCBI Taxonomy" id="1054033"/>
    <lineage>
        <taxon>Bacteria</taxon>
        <taxon>Pseudomonadati</taxon>
        <taxon>Campylobacterota</taxon>
        <taxon>Epsilonproteobacteria</taxon>
        <taxon>Campylobacterales</taxon>
        <taxon>Arcobacteraceae</taxon>
        <taxon>Arcobacter</taxon>
    </lineage>
</organism>
<feature type="chain" id="PRO_5042049545" evidence="3">
    <location>
        <begin position="19"/>
        <end position="521"/>
    </location>
</feature>
<proteinExistence type="predicted"/>
<feature type="compositionally biased region" description="Low complexity" evidence="1">
    <location>
        <begin position="269"/>
        <end position="287"/>
    </location>
</feature>
<feature type="compositionally biased region" description="Polar residues" evidence="1">
    <location>
        <begin position="204"/>
        <end position="216"/>
    </location>
</feature>
<dbReference type="RefSeq" id="WP_128360119.1">
    <property type="nucleotide sequence ID" value="NZ_CP053840.1"/>
</dbReference>
<feature type="transmembrane region" description="Helical" evidence="2">
    <location>
        <begin position="496"/>
        <end position="517"/>
    </location>
</feature>
<evidence type="ECO:0000313" key="4">
    <source>
        <dbReference type="EMBL" id="QKF67174.1"/>
    </source>
</evidence>
<name>A0AAE7BB64_9BACT</name>
<dbReference type="KEGG" id="avp:AVENP_1628"/>
<protein>
    <submittedName>
        <fullName evidence="4">Membrane protein</fullName>
    </submittedName>
</protein>
<evidence type="ECO:0000256" key="2">
    <source>
        <dbReference type="SAM" id="Phobius"/>
    </source>
</evidence>
<keyword evidence="5" id="KW-1185">Reference proteome</keyword>
<feature type="signal peptide" evidence="3">
    <location>
        <begin position="1"/>
        <end position="18"/>
    </location>
</feature>